<feature type="transmembrane region" description="Helical" evidence="9">
    <location>
        <begin position="132"/>
        <end position="152"/>
    </location>
</feature>
<evidence type="ECO:0000256" key="7">
    <source>
        <dbReference type="ARBA" id="ARBA00022989"/>
    </source>
</evidence>
<keyword evidence="6" id="KW-0769">Symport</keyword>
<feature type="transmembrane region" description="Helical" evidence="9">
    <location>
        <begin position="282"/>
        <end position="301"/>
    </location>
</feature>
<gene>
    <name evidence="10" type="ORF">FFWV33_17860</name>
</gene>
<feature type="transmembrane region" description="Helical" evidence="9">
    <location>
        <begin position="212"/>
        <end position="232"/>
    </location>
</feature>
<evidence type="ECO:0000256" key="2">
    <source>
        <dbReference type="ARBA" id="ARBA00022475"/>
    </source>
</evidence>
<keyword evidence="5 9" id="KW-0812">Transmembrane</keyword>
<evidence type="ECO:0000313" key="10">
    <source>
        <dbReference type="EMBL" id="AWG23258.1"/>
    </source>
</evidence>
<organism evidence="10 11">
    <name type="scientific">Flavobacterium faecale</name>
    <dbReference type="NCBI Taxonomy" id="1355330"/>
    <lineage>
        <taxon>Bacteria</taxon>
        <taxon>Pseudomonadati</taxon>
        <taxon>Bacteroidota</taxon>
        <taxon>Flavobacteriia</taxon>
        <taxon>Flavobacteriales</taxon>
        <taxon>Flavobacteriaceae</taxon>
        <taxon>Flavobacterium</taxon>
    </lineage>
</organism>
<keyword evidence="11" id="KW-1185">Reference proteome</keyword>
<evidence type="ECO:0000256" key="8">
    <source>
        <dbReference type="ARBA" id="ARBA00023136"/>
    </source>
</evidence>
<evidence type="ECO:0000256" key="5">
    <source>
        <dbReference type="ARBA" id="ARBA00022692"/>
    </source>
</evidence>
<dbReference type="Pfam" id="PF06379">
    <property type="entry name" value="RhaT"/>
    <property type="match status" value="1"/>
</dbReference>
<evidence type="ECO:0000256" key="3">
    <source>
        <dbReference type="ARBA" id="ARBA00022519"/>
    </source>
</evidence>
<dbReference type="InterPro" id="IPR004673">
    <property type="entry name" value="L-rhamnose-proton_sym_RhaT"/>
</dbReference>
<reference evidence="10 11" key="1">
    <citation type="submission" date="2017-04" db="EMBL/GenBank/DDBJ databases">
        <title>Compelte genome sequence of WV33.</title>
        <authorList>
            <person name="Lee P.C."/>
        </authorList>
    </citation>
    <scope>NUCLEOTIDE SEQUENCE [LARGE SCALE GENOMIC DNA]</scope>
    <source>
        <strain evidence="10 11">WV33</strain>
    </source>
</reference>
<keyword evidence="3" id="KW-0997">Cell inner membrane</keyword>
<feature type="transmembrane region" description="Helical" evidence="9">
    <location>
        <begin position="69"/>
        <end position="89"/>
    </location>
</feature>
<dbReference type="GO" id="GO:0016020">
    <property type="term" value="C:membrane"/>
    <property type="evidence" value="ECO:0007669"/>
    <property type="project" value="InterPro"/>
</dbReference>
<protein>
    <submittedName>
        <fullName evidence="10">Rhamnose/proton symporter RhaT</fullName>
    </submittedName>
</protein>
<keyword evidence="4" id="KW-0762">Sugar transport</keyword>
<dbReference type="KEGG" id="ffa:FFWV33_17860"/>
<dbReference type="GO" id="GO:0015153">
    <property type="term" value="F:rhamnose transmembrane transporter activity"/>
    <property type="evidence" value="ECO:0007669"/>
    <property type="project" value="InterPro"/>
</dbReference>
<evidence type="ECO:0000313" key="11">
    <source>
        <dbReference type="Proteomes" id="UP000244527"/>
    </source>
</evidence>
<dbReference type="GO" id="GO:0015293">
    <property type="term" value="F:symporter activity"/>
    <property type="evidence" value="ECO:0007669"/>
    <property type="project" value="UniProtKB-KW"/>
</dbReference>
<evidence type="ECO:0000256" key="1">
    <source>
        <dbReference type="ARBA" id="ARBA00022448"/>
    </source>
</evidence>
<dbReference type="RefSeq" id="WP_108742156.1">
    <property type="nucleotide sequence ID" value="NZ_CP020918.1"/>
</dbReference>
<feature type="transmembrane region" description="Helical" evidence="9">
    <location>
        <begin position="35"/>
        <end position="57"/>
    </location>
</feature>
<dbReference type="AlphaFoldDB" id="A0A2S1LHS1"/>
<dbReference type="Proteomes" id="UP000244527">
    <property type="component" value="Chromosome"/>
</dbReference>
<keyword evidence="1" id="KW-0813">Transport</keyword>
<sequence>MDTVTLAFLLVIFASIFQGSFGLGMKFMAPLKWEAWWLVHSTFALILLPTAWAYMVVPNLFDVVTSAPTDVIIEAMIYGGLWGIGGILFGKSVPYIGISLTYGIVMGVCSAAGALIPLFMNAGETEKPSFPYIIVGVLVMLVAIAITAYAGIQKDKMSHADENTEKVNLPTGLIIAVLSGLLSAALAIGFGKGESIGKLAEASGAIARNGSLAIWVVVLWGGFVVNAGYSLFLLAKNNTWSSFSTPNAGKAYLWSIVAALLWFGALGIYGQGATLMGDIGKIIAWPIMLGLSLIVGNVWAYMNNEWEGAKKPFSILLFGVFVLIIAVVITGYSGTLNG</sequence>
<feature type="transmembrane region" description="Helical" evidence="9">
    <location>
        <begin position="172"/>
        <end position="191"/>
    </location>
</feature>
<evidence type="ECO:0000256" key="4">
    <source>
        <dbReference type="ARBA" id="ARBA00022597"/>
    </source>
</evidence>
<keyword evidence="8 9" id="KW-0472">Membrane</keyword>
<dbReference type="EMBL" id="CP020918">
    <property type="protein sequence ID" value="AWG23258.1"/>
    <property type="molecule type" value="Genomic_DNA"/>
</dbReference>
<keyword evidence="7 9" id="KW-1133">Transmembrane helix</keyword>
<dbReference type="OrthoDB" id="9790043at2"/>
<feature type="transmembrane region" description="Helical" evidence="9">
    <location>
        <begin position="252"/>
        <end position="270"/>
    </location>
</feature>
<name>A0A2S1LHS1_9FLAO</name>
<accession>A0A2S1LHS1</accession>
<evidence type="ECO:0000256" key="6">
    <source>
        <dbReference type="ARBA" id="ARBA00022847"/>
    </source>
</evidence>
<proteinExistence type="predicted"/>
<feature type="transmembrane region" description="Helical" evidence="9">
    <location>
        <begin position="95"/>
        <end position="120"/>
    </location>
</feature>
<evidence type="ECO:0000256" key="9">
    <source>
        <dbReference type="SAM" id="Phobius"/>
    </source>
</evidence>
<feature type="transmembrane region" description="Helical" evidence="9">
    <location>
        <begin position="313"/>
        <end position="332"/>
    </location>
</feature>
<keyword evidence="2" id="KW-1003">Cell membrane</keyword>